<accession>A0A3B6C1N1</accession>
<dbReference type="Gramene" id="TraesWEE_scaffold_095763_01G000200.1">
    <property type="protein sequence ID" value="TraesWEE_scaffold_095763_01G000200.1"/>
    <property type="gene ID" value="TraesWEE_scaffold_095763_01G000200"/>
</dbReference>
<feature type="compositionally biased region" description="Low complexity" evidence="1">
    <location>
        <begin position="9"/>
        <end position="20"/>
    </location>
</feature>
<dbReference type="RefSeq" id="XP_044321838.1">
    <property type="nucleotide sequence ID" value="XM_044465903.1"/>
</dbReference>
<evidence type="ECO:0000313" key="2">
    <source>
        <dbReference type="EnsemblPlants" id="TraesCS2B02G087900.1.cds1"/>
    </source>
</evidence>
<protein>
    <submittedName>
        <fullName evidence="2">Uncharacterized protein</fullName>
    </submittedName>
</protein>
<dbReference type="AlphaFoldDB" id="A0A3B6C1N1"/>
<dbReference type="RefSeq" id="XP_044321836.1">
    <property type="nucleotide sequence ID" value="XM_044465901.1"/>
</dbReference>
<organism evidence="2">
    <name type="scientific">Triticum aestivum</name>
    <name type="common">Wheat</name>
    <dbReference type="NCBI Taxonomy" id="4565"/>
    <lineage>
        <taxon>Eukaryota</taxon>
        <taxon>Viridiplantae</taxon>
        <taxon>Streptophyta</taxon>
        <taxon>Embryophyta</taxon>
        <taxon>Tracheophyta</taxon>
        <taxon>Spermatophyta</taxon>
        <taxon>Magnoliopsida</taxon>
        <taxon>Liliopsida</taxon>
        <taxon>Poales</taxon>
        <taxon>Poaceae</taxon>
        <taxon>BOP clade</taxon>
        <taxon>Pooideae</taxon>
        <taxon>Triticodae</taxon>
        <taxon>Triticeae</taxon>
        <taxon>Triticinae</taxon>
        <taxon>Triticum</taxon>
    </lineage>
</organism>
<evidence type="ECO:0000256" key="1">
    <source>
        <dbReference type="SAM" id="MobiDB-lite"/>
    </source>
</evidence>
<name>A0A3B6C1N1_WHEAT</name>
<dbReference type="Gramene" id="TraesCAD_scaffold_101825_01G000200.1">
    <property type="protein sequence ID" value="TraesCAD_scaffold_101825_01G000200.1"/>
    <property type="gene ID" value="TraesCAD_scaffold_101825_01G000200"/>
</dbReference>
<feature type="region of interest" description="Disordered" evidence="1">
    <location>
        <begin position="133"/>
        <end position="183"/>
    </location>
</feature>
<proteinExistence type="predicted"/>
<keyword evidence="3" id="KW-1185">Reference proteome</keyword>
<dbReference type="Gramene" id="TraesCS2B03G0198600.1">
    <property type="protein sequence ID" value="TraesCS2B03G0198600.1.CDS1"/>
    <property type="gene ID" value="TraesCS2B03G0198600"/>
</dbReference>
<reference evidence="2" key="2">
    <citation type="submission" date="2018-10" db="UniProtKB">
        <authorList>
            <consortium name="EnsemblPlants"/>
        </authorList>
    </citation>
    <scope>IDENTIFICATION</scope>
</reference>
<dbReference type="Gramene" id="TraesCS2B02G087900.1">
    <property type="protein sequence ID" value="TraesCS2B02G087900.1.cds1"/>
    <property type="gene ID" value="TraesCS2B02G087900"/>
</dbReference>
<reference evidence="2" key="1">
    <citation type="submission" date="2018-08" db="EMBL/GenBank/DDBJ databases">
        <authorList>
            <person name="Rossello M."/>
        </authorList>
    </citation>
    <scope>NUCLEOTIDE SEQUENCE [LARGE SCALE GENOMIC DNA]</scope>
    <source>
        <strain evidence="2">cv. Chinese Spring</strain>
    </source>
</reference>
<dbReference type="Proteomes" id="UP000019116">
    <property type="component" value="Chromosome 2B"/>
</dbReference>
<dbReference type="GeneID" id="123043452"/>
<sequence>MAPSSAAWKPGAGKAGVEVGEPGGGGRVRIKQHVILRPAVQLGEVQRGKRGAGLEQRLEIHAAGEIDVAKLTPPAGCECEAGMRGGVAAVDGEVGHGGEVDGEARRNKAFRSAISFGWSGRLLEEEAGAPAIHEAKENSGWPYNETSERLSRSSTGKQKVGESSRKPGALGSPRSAITTRVARSAASSLRHAIEALCRDQVSPRKPRMIHTN</sequence>
<feature type="region of interest" description="Disordered" evidence="1">
    <location>
        <begin position="1"/>
        <end position="24"/>
    </location>
</feature>
<gene>
    <name evidence="2" type="primary">LOC123043452</name>
</gene>
<evidence type="ECO:0000313" key="3">
    <source>
        <dbReference type="Proteomes" id="UP000019116"/>
    </source>
</evidence>
<dbReference type="EnsemblPlants" id="TraesCS2B02G087900.1">
    <property type="protein sequence ID" value="TraesCS2B02G087900.1.cds1"/>
    <property type="gene ID" value="TraesCS2B02G087900"/>
</dbReference>